<evidence type="ECO:0000256" key="10">
    <source>
        <dbReference type="ARBA" id="ARBA00023315"/>
    </source>
</evidence>
<evidence type="ECO:0000256" key="4">
    <source>
        <dbReference type="ARBA" id="ARBA00014657"/>
    </source>
</evidence>
<evidence type="ECO:0000256" key="6">
    <source>
        <dbReference type="ARBA" id="ARBA00022679"/>
    </source>
</evidence>
<evidence type="ECO:0000256" key="11">
    <source>
        <dbReference type="ARBA" id="ARBA00024006"/>
    </source>
</evidence>
<evidence type="ECO:0000313" key="19">
    <source>
        <dbReference type="Proteomes" id="UP000095649"/>
    </source>
</evidence>
<dbReference type="AlphaFoldDB" id="A0A173S7H9"/>
<dbReference type="InterPro" id="IPR017568">
    <property type="entry name" value="3-oxoacyl-ACP_synth-2"/>
</dbReference>
<dbReference type="PANTHER" id="PTHR11712">
    <property type="entry name" value="POLYKETIDE SYNTHASE-RELATED"/>
    <property type="match status" value="1"/>
</dbReference>
<dbReference type="GO" id="GO:0004315">
    <property type="term" value="F:3-oxoacyl-[acyl-carrier-protein] synthase activity"/>
    <property type="evidence" value="ECO:0007669"/>
    <property type="project" value="UniProtKB-UniRule"/>
</dbReference>
<comment type="catalytic activity">
    <reaction evidence="13 14">
        <text>a fatty acyl-[ACP] + malonyl-[ACP] + H(+) = a 3-oxoacyl-[ACP] + holo-[ACP] + CO2</text>
        <dbReference type="Rhea" id="RHEA:22836"/>
        <dbReference type="Rhea" id="RHEA-COMP:9623"/>
        <dbReference type="Rhea" id="RHEA-COMP:9685"/>
        <dbReference type="Rhea" id="RHEA-COMP:9916"/>
        <dbReference type="Rhea" id="RHEA-COMP:14125"/>
        <dbReference type="ChEBI" id="CHEBI:15378"/>
        <dbReference type="ChEBI" id="CHEBI:16526"/>
        <dbReference type="ChEBI" id="CHEBI:64479"/>
        <dbReference type="ChEBI" id="CHEBI:78449"/>
        <dbReference type="ChEBI" id="CHEBI:78776"/>
        <dbReference type="ChEBI" id="CHEBI:138651"/>
    </reaction>
</comment>
<evidence type="ECO:0000256" key="8">
    <source>
        <dbReference type="ARBA" id="ARBA00023098"/>
    </source>
</evidence>
<protein>
    <recommendedName>
        <fullName evidence="4 14">3-oxoacyl-[acyl-carrier-protein] synthase 2</fullName>
        <ecNumber evidence="3 14">2.3.1.179</ecNumber>
    </recommendedName>
</protein>
<name>A0A173S7H9_9FIRM</name>
<dbReference type="Gene3D" id="3.40.47.10">
    <property type="match status" value="1"/>
</dbReference>
<dbReference type="UniPathway" id="UPA00094"/>
<dbReference type="NCBIfam" id="NF005589">
    <property type="entry name" value="PRK07314.1"/>
    <property type="match status" value="1"/>
</dbReference>
<dbReference type="InterPro" id="IPR000794">
    <property type="entry name" value="Beta-ketoacyl_synthase"/>
</dbReference>
<evidence type="ECO:0000256" key="12">
    <source>
        <dbReference type="ARBA" id="ARBA00047318"/>
    </source>
</evidence>
<comment type="catalytic activity">
    <reaction evidence="12 14">
        <text>(9Z)-hexadecenoyl-[ACP] + malonyl-[ACP] + H(+) = 3-oxo-(11Z)-octadecenoyl-[ACP] + holo-[ACP] + CO2</text>
        <dbReference type="Rhea" id="RHEA:55040"/>
        <dbReference type="Rhea" id="RHEA-COMP:9623"/>
        <dbReference type="Rhea" id="RHEA-COMP:9685"/>
        <dbReference type="Rhea" id="RHEA-COMP:10800"/>
        <dbReference type="Rhea" id="RHEA-COMP:14074"/>
        <dbReference type="ChEBI" id="CHEBI:15378"/>
        <dbReference type="ChEBI" id="CHEBI:16526"/>
        <dbReference type="ChEBI" id="CHEBI:64479"/>
        <dbReference type="ChEBI" id="CHEBI:78449"/>
        <dbReference type="ChEBI" id="CHEBI:83989"/>
        <dbReference type="ChEBI" id="CHEBI:138538"/>
        <dbReference type="EC" id="2.3.1.179"/>
    </reaction>
</comment>
<dbReference type="InterPro" id="IPR020841">
    <property type="entry name" value="PKS_Beta-ketoAc_synthase_dom"/>
</dbReference>
<evidence type="ECO:0000256" key="2">
    <source>
        <dbReference type="ARBA" id="ARBA00008467"/>
    </source>
</evidence>
<keyword evidence="6 14" id="KW-0808">Transferase</keyword>
<dbReference type="PROSITE" id="PS52004">
    <property type="entry name" value="KS3_2"/>
    <property type="match status" value="1"/>
</dbReference>
<keyword evidence="10 14" id="KW-0012">Acyltransferase</keyword>
<gene>
    <name evidence="18" type="primary">fabF</name>
    <name evidence="18" type="ORF">ERS852582_00859</name>
</gene>
<evidence type="ECO:0000256" key="16">
    <source>
        <dbReference type="RuleBase" id="RU003694"/>
    </source>
</evidence>
<dbReference type="GO" id="GO:0006633">
    <property type="term" value="P:fatty acid biosynthetic process"/>
    <property type="evidence" value="ECO:0007669"/>
    <property type="project" value="UniProtKB-UniRule"/>
</dbReference>
<evidence type="ECO:0000256" key="13">
    <source>
        <dbReference type="ARBA" id="ARBA00047659"/>
    </source>
</evidence>
<evidence type="ECO:0000259" key="17">
    <source>
        <dbReference type="PROSITE" id="PS52004"/>
    </source>
</evidence>
<dbReference type="FunFam" id="3.40.47.10:FF:000009">
    <property type="entry name" value="3-oxoacyl-[acyl-carrier-protein] synthase 2"/>
    <property type="match status" value="1"/>
</dbReference>
<feature type="active site" description="For beta-ketoacyl synthase activity" evidence="15">
    <location>
        <position position="163"/>
    </location>
</feature>
<evidence type="ECO:0000256" key="3">
    <source>
        <dbReference type="ARBA" id="ARBA00012356"/>
    </source>
</evidence>
<dbReference type="EC" id="2.3.1.179" evidence="3 14"/>
<dbReference type="EMBL" id="CYXN01000004">
    <property type="protein sequence ID" value="CUM85845.1"/>
    <property type="molecule type" value="Genomic_DNA"/>
</dbReference>
<dbReference type="PANTHER" id="PTHR11712:SF336">
    <property type="entry name" value="3-OXOACYL-[ACYL-CARRIER-PROTEIN] SYNTHASE, MITOCHONDRIAL"/>
    <property type="match status" value="1"/>
</dbReference>
<comment type="function">
    <text evidence="11 14">Involved in the type II fatty acid elongation cycle. Catalyzes the elongation of a wide range of acyl-ACP by the addition of two carbons from malonyl-ACP to an acyl acceptor. Can efficiently catalyze the conversion of palmitoleoyl-ACP (cis-hexadec-9-enoyl-ACP) to cis-vaccenoyl-ACP (cis-octadec-11-enoyl-ACP), an essential step in the thermal regulation of fatty acid composition.</text>
</comment>
<keyword evidence="7" id="KW-0276">Fatty acid metabolism</keyword>
<keyword evidence="8" id="KW-0443">Lipid metabolism</keyword>
<evidence type="ECO:0000256" key="9">
    <source>
        <dbReference type="ARBA" id="ARBA00023160"/>
    </source>
</evidence>
<keyword evidence="5 14" id="KW-0444">Lipid biosynthesis</keyword>
<dbReference type="Pfam" id="PF02801">
    <property type="entry name" value="Ketoacyl-synt_C"/>
    <property type="match status" value="1"/>
</dbReference>
<evidence type="ECO:0000313" key="18">
    <source>
        <dbReference type="EMBL" id="CUM85845.1"/>
    </source>
</evidence>
<sequence>MEKRRVVITGLGTVNPLGNNVADSWAAARAGKCGIGPITQFDTTDFKCKLAGEVKDFDPETVVDKKEVRKMARFTLLALGAAAEAIADSGLDTEAEGKDIGVILSSGIGGLPTIEEQHARGEEKGMEKVSPYFVPMAIANMAAAQVAIRFGLKGMCTCPVTACAGGTNAVGDAFHRIRDGYESVMVCGGAESCISPLGIGGFTSMKALSTATDPDAASLPFDARRGGFVMGEGSGVLVLEELEHARARGAHIYAEVVGYGANCDAYHFTAPAPGGAGAIDCMKLTLADAGLAPEQVDHINAHGTGTHMNDACETAAIHAVFGAHAKEMTVVSTKSMTGHLLGGAGGIEAVFTALALRDQFAPPTIHYAQPDPECDLDYVPNTGRQQEMQYALSNSLGFGGHNACIALRRWEG</sequence>
<dbReference type="OrthoDB" id="9808669at2"/>
<dbReference type="Pfam" id="PF00109">
    <property type="entry name" value="ketoacyl-synt"/>
    <property type="match status" value="1"/>
</dbReference>
<reference evidence="18 19" key="1">
    <citation type="submission" date="2015-09" db="EMBL/GenBank/DDBJ databases">
        <authorList>
            <consortium name="Pathogen Informatics"/>
        </authorList>
    </citation>
    <scope>NUCLEOTIDE SEQUENCE [LARGE SCALE GENOMIC DNA]</scope>
    <source>
        <strain evidence="18 19">2789STDY5834970</strain>
    </source>
</reference>
<dbReference type="InterPro" id="IPR014030">
    <property type="entry name" value="Ketoacyl_synth_N"/>
</dbReference>
<feature type="domain" description="Ketosynthase family 3 (KS3)" evidence="17">
    <location>
        <begin position="3"/>
        <end position="409"/>
    </location>
</feature>
<dbReference type="NCBIfam" id="TIGR03150">
    <property type="entry name" value="fabF"/>
    <property type="match status" value="1"/>
</dbReference>
<dbReference type="SMART" id="SM00825">
    <property type="entry name" value="PKS_KS"/>
    <property type="match status" value="1"/>
</dbReference>
<evidence type="ECO:0000256" key="1">
    <source>
        <dbReference type="ARBA" id="ARBA00005194"/>
    </source>
</evidence>
<dbReference type="InterPro" id="IPR016039">
    <property type="entry name" value="Thiolase-like"/>
</dbReference>
<dbReference type="RefSeq" id="WP_055185480.1">
    <property type="nucleotide sequence ID" value="NZ_CYXN01000004.1"/>
</dbReference>
<evidence type="ECO:0000256" key="14">
    <source>
        <dbReference type="PIRNR" id="PIRNR000447"/>
    </source>
</evidence>
<evidence type="ECO:0000256" key="5">
    <source>
        <dbReference type="ARBA" id="ARBA00022516"/>
    </source>
</evidence>
<evidence type="ECO:0000256" key="7">
    <source>
        <dbReference type="ARBA" id="ARBA00022832"/>
    </source>
</evidence>
<evidence type="ECO:0000256" key="15">
    <source>
        <dbReference type="PIRSR" id="PIRSR000447-1"/>
    </source>
</evidence>
<keyword evidence="9 14" id="KW-0275">Fatty acid biosynthesis</keyword>
<dbReference type="GO" id="GO:0005829">
    <property type="term" value="C:cytosol"/>
    <property type="evidence" value="ECO:0007669"/>
    <property type="project" value="TreeGrafter"/>
</dbReference>
<dbReference type="InterPro" id="IPR014031">
    <property type="entry name" value="Ketoacyl_synth_C"/>
</dbReference>
<proteinExistence type="inferred from homology"/>
<dbReference type="PIRSF" id="PIRSF000447">
    <property type="entry name" value="KAS_II"/>
    <property type="match status" value="1"/>
</dbReference>
<comment type="similarity">
    <text evidence="2 14 16">Belongs to the thiolase-like superfamily. Beta-ketoacyl-ACP synthases family.</text>
</comment>
<dbReference type="SUPFAM" id="SSF53901">
    <property type="entry name" value="Thiolase-like"/>
    <property type="match status" value="2"/>
</dbReference>
<dbReference type="CDD" id="cd00834">
    <property type="entry name" value="KAS_I_II"/>
    <property type="match status" value="1"/>
</dbReference>
<accession>A0A173S7H9</accession>
<dbReference type="Proteomes" id="UP000095649">
    <property type="component" value="Unassembled WGS sequence"/>
</dbReference>
<comment type="pathway">
    <text evidence="1 14">Lipid metabolism; fatty acid biosynthesis.</text>
</comment>
<organism evidence="18 19">
    <name type="scientific">Faecalibacterium prausnitzii</name>
    <dbReference type="NCBI Taxonomy" id="853"/>
    <lineage>
        <taxon>Bacteria</taxon>
        <taxon>Bacillati</taxon>
        <taxon>Bacillota</taxon>
        <taxon>Clostridia</taxon>
        <taxon>Eubacteriales</taxon>
        <taxon>Oscillospiraceae</taxon>
        <taxon>Faecalibacterium</taxon>
    </lineage>
</organism>